<evidence type="ECO:0000313" key="5">
    <source>
        <dbReference type="Proteomes" id="UP001321473"/>
    </source>
</evidence>
<comment type="caution">
    <text evidence="4">The sequence shown here is derived from an EMBL/GenBank/DDBJ whole genome shotgun (WGS) entry which is preliminary data.</text>
</comment>
<dbReference type="InterPro" id="IPR007889">
    <property type="entry name" value="HTH_Psq"/>
</dbReference>
<evidence type="ECO:0000313" key="4">
    <source>
        <dbReference type="EMBL" id="KAK8785482.1"/>
    </source>
</evidence>
<dbReference type="Proteomes" id="UP001321473">
    <property type="component" value="Unassembled WGS sequence"/>
</dbReference>
<proteinExistence type="predicted"/>
<evidence type="ECO:0000256" key="1">
    <source>
        <dbReference type="ARBA" id="ARBA00004123"/>
    </source>
</evidence>
<organism evidence="4 5">
    <name type="scientific">Amblyomma americanum</name>
    <name type="common">Lone star tick</name>
    <dbReference type="NCBI Taxonomy" id="6943"/>
    <lineage>
        <taxon>Eukaryota</taxon>
        <taxon>Metazoa</taxon>
        <taxon>Ecdysozoa</taxon>
        <taxon>Arthropoda</taxon>
        <taxon>Chelicerata</taxon>
        <taxon>Arachnida</taxon>
        <taxon>Acari</taxon>
        <taxon>Parasitiformes</taxon>
        <taxon>Ixodida</taxon>
        <taxon>Ixodoidea</taxon>
        <taxon>Ixodidae</taxon>
        <taxon>Amblyomminae</taxon>
        <taxon>Amblyomma</taxon>
    </lineage>
</organism>
<feature type="DNA-binding region" description="H-T-H motif" evidence="2">
    <location>
        <begin position="29"/>
        <end position="49"/>
    </location>
</feature>
<keyword evidence="5" id="KW-1185">Reference proteome</keyword>
<dbReference type="AlphaFoldDB" id="A0AAQ4FFU2"/>
<feature type="domain" description="HTH psq-type" evidence="3">
    <location>
        <begin position="1"/>
        <end position="53"/>
    </location>
</feature>
<keyword evidence="2" id="KW-0238">DNA-binding</keyword>
<sequence>MCSRGKYCAKTVKEKAAILREVDERKASKVEISKKHGIPPSTLSTYVRNRKAIEDAYEAEDFASNRKRLRLAKYPEIETAVITTGTRTRLVPVAVPTVFSFPEHPQKATEYNYAVLDTPKTLKRKFEACSTAATSAKKRLERSLQRERRLRRKVATFNDIICDLRKKQLISDDASQMLERCFKGVPLEVMTRLLGQTLHEGHESAQLSLSKYSPLLRMFALTLQFYSAKA</sequence>
<dbReference type="EMBL" id="JARKHS020003528">
    <property type="protein sequence ID" value="KAK8785482.1"/>
    <property type="molecule type" value="Genomic_DNA"/>
</dbReference>
<name>A0AAQ4FFU2_AMBAM</name>
<dbReference type="GO" id="GO:0005634">
    <property type="term" value="C:nucleus"/>
    <property type="evidence" value="ECO:0007669"/>
    <property type="project" value="UniProtKB-SubCell"/>
</dbReference>
<dbReference type="InterPro" id="IPR021896">
    <property type="entry name" value="THAP9-like_HTH"/>
</dbReference>
<dbReference type="Pfam" id="PF12017">
    <property type="entry name" value="Tnp_P_element"/>
    <property type="match status" value="1"/>
</dbReference>
<evidence type="ECO:0000259" key="3">
    <source>
        <dbReference type="PROSITE" id="PS50960"/>
    </source>
</evidence>
<accession>A0AAQ4FFU2</accession>
<reference evidence="4 5" key="1">
    <citation type="journal article" date="2023" name="Arcadia Sci">
        <title>De novo assembly of a long-read Amblyomma americanum tick genome.</title>
        <authorList>
            <person name="Chou S."/>
            <person name="Poskanzer K.E."/>
            <person name="Rollins M."/>
            <person name="Thuy-Boun P.S."/>
        </authorList>
    </citation>
    <scope>NUCLEOTIDE SEQUENCE [LARGE SCALE GENOMIC DNA]</scope>
    <source>
        <strain evidence="4">F_SG_1</strain>
        <tissue evidence="4">Salivary glands</tissue>
    </source>
</reference>
<gene>
    <name evidence="4" type="ORF">V5799_008153</name>
</gene>
<dbReference type="SUPFAM" id="SSF46689">
    <property type="entry name" value="Homeodomain-like"/>
    <property type="match status" value="1"/>
</dbReference>
<protein>
    <recommendedName>
        <fullName evidence="3">HTH psq-type domain-containing protein</fullName>
    </recommendedName>
</protein>
<keyword evidence="2" id="KW-0539">Nucleus</keyword>
<dbReference type="GO" id="GO:0003677">
    <property type="term" value="F:DNA binding"/>
    <property type="evidence" value="ECO:0007669"/>
    <property type="project" value="UniProtKB-UniRule"/>
</dbReference>
<comment type="subcellular location">
    <subcellularLocation>
        <location evidence="1 2">Nucleus</location>
    </subcellularLocation>
</comment>
<dbReference type="Pfam" id="PF04218">
    <property type="entry name" value="CENP-B_N"/>
    <property type="match status" value="1"/>
</dbReference>
<evidence type="ECO:0000256" key="2">
    <source>
        <dbReference type="PROSITE-ProRule" id="PRU00320"/>
    </source>
</evidence>
<dbReference type="InterPro" id="IPR009057">
    <property type="entry name" value="Homeodomain-like_sf"/>
</dbReference>
<dbReference type="PROSITE" id="PS50960">
    <property type="entry name" value="HTH_PSQ"/>
    <property type="match status" value="1"/>
</dbReference>
<dbReference type="Gene3D" id="1.10.10.60">
    <property type="entry name" value="Homeodomain-like"/>
    <property type="match status" value="1"/>
</dbReference>